<dbReference type="Gene3D" id="3.60.15.10">
    <property type="entry name" value="Ribonuclease Z/Hydroxyacylglutathione hydrolase-like"/>
    <property type="match status" value="1"/>
</dbReference>
<dbReference type="Proteomes" id="UP000275256">
    <property type="component" value="Unassembled WGS sequence"/>
</dbReference>
<dbReference type="PANTHER" id="PTHR46233:SF3">
    <property type="entry name" value="HYDROXYACYLGLUTATHIONE HYDROLASE GLOC"/>
    <property type="match status" value="1"/>
</dbReference>
<dbReference type="SUPFAM" id="SSF56281">
    <property type="entry name" value="Metallo-hydrolase/oxidoreductase"/>
    <property type="match status" value="1"/>
</dbReference>
<dbReference type="EMBL" id="REFW01000003">
    <property type="protein sequence ID" value="RMB58752.1"/>
    <property type="molecule type" value="Genomic_DNA"/>
</dbReference>
<evidence type="ECO:0000313" key="6">
    <source>
        <dbReference type="EMBL" id="RMB58752.1"/>
    </source>
</evidence>
<feature type="domain" description="Metallo-beta-lactamase" evidence="5">
    <location>
        <begin position="12"/>
        <end position="206"/>
    </location>
</feature>
<evidence type="ECO:0000256" key="3">
    <source>
        <dbReference type="ARBA" id="ARBA00022801"/>
    </source>
</evidence>
<accession>A0A3M0G8K5</accession>
<dbReference type="AlphaFoldDB" id="A0A3M0G8K5"/>
<dbReference type="GO" id="GO:0046872">
    <property type="term" value="F:metal ion binding"/>
    <property type="evidence" value="ECO:0007669"/>
    <property type="project" value="UniProtKB-KW"/>
</dbReference>
<dbReference type="InterPro" id="IPR001279">
    <property type="entry name" value="Metallo-B-lactamas"/>
</dbReference>
<dbReference type="OrthoDB" id="9802991at2"/>
<dbReference type="GO" id="GO:0016787">
    <property type="term" value="F:hydrolase activity"/>
    <property type="evidence" value="ECO:0007669"/>
    <property type="project" value="UniProtKB-KW"/>
</dbReference>
<sequence>MLIEAHPVSPWQANCYLVAAGSGDSAQPTACLVVDPGIASLDVITHALEGRRWQPAAVVLTHGHIDHAGDAHAVAARWGVPVYCAEADQPMLQRPSLGLGTSFVGIIEEFLGADALPLPADLRPLVEPFEVAGLRVRPHRAPGHTQGSTLLEVSDGGSSVVFTGDVVFAGTIGRTDLPGGNMSEMRETLRRIRSSFPEDVPLLPGHGPDTTLAAERLSNSYLHDSYLHHEM</sequence>
<evidence type="ECO:0000256" key="1">
    <source>
        <dbReference type="ARBA" id="ARBA00001947"/>
    </source>
</evidence>
<dbReference type="InterPro" id="IPR036866">
    <property type="entry name" value="RibonucZ/Hydroxyglut_hydro"/>
</dbReference>
<evidence type="ECO:0000313" key="7">
    <source>
        <dbReference type="Proteomes" id="UP000275256"/>
    </source>
</evidence>
<dbReference type="CDD" id="cd06262">
    <property type="entry name" value="metallo-hydrolase-like_MBL-fold"/>
    <property type="match status" value="1"/>
</dbReference>
<comment type="caution">
    <text evidence="6">The sequence shown here is derived from an EMBL/GenBank/DDBJ whole genome shotgun (WGS) entry which is preliminary data.</text>
</comment>
<reference evidence="6 7" key="1">
    <citation type="submission" date="2018-10" db="EMBL/GenBank/DDBJ databases">
        <title>Tessaracoccus antarcticuss sp. nov., isolated from sediment.</title>
        <authorList>
            <person name="Zhou L.Y."/>
            <person name="Du Z.J."/>
        </authorList>
    </citation>
    <scope>NUCLEOTIDE SEQUENCE [LARGE SCALE GENOMIC DNA]</scope>
    <source>
        <strain evidence="6 7">JDX10</strain>
    </source>
</reference>
<evidence type="ECO:0000259" key="5">
    <source>
        <dbReference type="SMART" id="SM00849"/>
    </source>
</evidence>
<gene>
    <name evidence="6" type="ORF">EAX62_11510</name>
</gene>
<comment type="cofactor">
    <cofactor evidence="1">
        <name>Zn(2+)</name>
        <dbReference type="ChEBI" id="CHEBI:29105"/>
    </cofactor>
</comment>
<proteinExistence type="predicted"/>
<keyword evidence="2" id="KW-0479">Metal-binding</keyword>
<evidence type="ECO:0000256" key="2">
    <source>
        <dbReference type="ARBA" id="ARBA00022723"/>
    </source>
</evidence>
<name>A0A3M0G8K5_9ACTN</name>
<keyword evidence="7" id="KW-1185">Reference proteome</keyword>
<keyword evidence="4" id="KW-0862">Zinc</keyword>
<dbReference type="Pfam" id="PF00753">
    <property type="entry name" value="Lactamase_B"/>
    <property type="match status" value="1"/>
</dbReference>
<dbReference type="InterPro" id="IPR051453">
    <property type="entry name" value="MBL_Glyoxalase_II"/>
</dbReference>
<dbReference type="SMART" id="SM00849">
    <property type="entry name" value="Lactamase_B"/>
    <property type="match status" value="1"/>
</dbReference>
<keyword evidence="3 6" id="KW-0378">Hydrolase</keyword>
<dbReference type="RefSeq" id="WP_121901873.1">
    <property type="nucleotide sequence ID" value="NZ_REFW01000003.1"/>
</dbReference>
<evidence type="ECO:0000256" key="4">
    <source>
        <dbReference type="ARBA" id="ARBA00022833"/>
    </source>
</evidence>
<dbReference type="PANTHER" id="PTHR46233">
    <property type="entry name" value="HYDROXYACYLGLUTATHIONE HYDROLASE GLOC"/>
    <property type="match status" value="1"/>
</dbReference>
<protein>
    <submittedName>
        <fullName evidence="6">MBL fold metallo-hydrolase</fullName>
    </submittedName>
</protein>
<organism evidence="6 7">
    <name type="scientific">Tessaracoccus antarcticus</name>
    <dbReference type="NCBI Taxonomy" id="2479848"/>
    <lineage>
        <taxon>Bacteria</taxon>
        <taxon>Bacillati</taxon>
        <taxon>Actinomycetota</taxon>
        <taxon>Actinomycetes</taxon>
        <taxon>Propionibacteriales</taxon>
        <taxon>Propionibacteriaceae</taxon>
        <taxon>Tessaracoccus</taxon>
    </lineage>
</organism>